<evidence type="ECO:0000256" key="1">
    <source>
        <dbReference type="SAM" id="MobiDB-lite"/>
    </source>
</evidence>
<evidence type="ECO:0000313" key="3">
    <source>
        <dbReference type="Proteomes" id="UP001154114"/>
    </source>
</evidence>
<dbReference type="AlphaFoldDB" id="A0A9P0FWE9"/>
<evidence type="ECO:0000313" key="2">
    <source>
        <dbReference type="EMBL" id="CAH0603527.1"/>
    </source>
</evidence>
<accession>A0A9P0FWE9</accession>
<reference evidence="2" key="1">
    <citation type="submission" date="2021-12" db="EMBL/GenBank/DDBJ databases">
        <authorList>
            <person name="King R."/>
        </authorList>
    </citation>
    <scope>NUCLEOTIDE SEQUENCE</scope>
</reference>
<dbReference type="Proteomes" id="UP001154114">
    <property type="component" value="Chromosome 4"/>
</dbReference>
<name>A0A9P0FWE9_CHRIL</name>
<dbReference type="InterPro" id="IPR032727">
    <property type="entry name" value="CLAMP"/>
</dbReference>
<proteinExistence type="predicted"/>
<sequence length="238" mass="26997">MDPLDTILDSKSSSTVSESSEDEGAKIKAASAPVIPIISEGALIKTQISAPSYLQSLKENDAPPFKKPGTEPKPHLLINTILTEDDIVAMIAAVDADKIQGLRKFIGSFLVEKNIIANYSVSEKNFLINLLVETIDYAAQRDFNAFKLSVLLTIYLDTHMYFKWYYWQAPAAVWKYFKEVMIRHTIEDSPDGEEVFEPEDCYDIISHFHTVYLSNLPLIHIVTFGTHRLKLLWPFKLK</sequence>
<dbReference type="EMBL" id="LR824007">
    <property type="protein sequence ID" value="CAH0603527.1"/>
    <property type="molecule type" value="Genomic_DNA"/>
</dbReference>
<keyword evidence="3" id="KW-1185">Reference proteome</keyword>
<protein>
    <submittedName>
        <fullName evidence="2">Uncharacterized protein</fullName>
    </submittedName>
</protein>
<organism evidence="2 3">
    <name type="scientific">Chrysodeixis includens</name>
    <name type="common">Soybean looper</name>
    <name type="synonym">Pseudoplusia includens</name>
    <dbReference type="NCBI Taxonomy" id="689277"/>
    <lineage>
        <taxon>Eukaryota</taxon>
        <taxon>Metazoa</taxon>
        <taxon>Ecdysozoa</taxon>
        <taxon>Arthropoda</taxon>
        <taxon>Hexapoda</taxon>
        <taxon>Insecta</taxon>
        <taxon>Pterygota</taxon>
        <taxon>Neoptera</taxon>
        <taxon>Endopterygota</taxon>
        <taxon>Lepidoptera</taxon>
        <taxon>Glossata</taxon>
        <taxon>Ditrysia</taxon>
        <taxon>Noctuoidea</taxon>
        <taxon>Noctuidae</taxon>
        <taxon>Plusiinae</taxon>
        <taxon>Chrysodeixis</taxon>
    </lineage>
</organism>
<gene>
    <name evidence="2" type="ORF">CINC_LOCUS10720</name>
</gene>
<dbReference type="Pfam" id="PF14769">
    <property type="entry name" value="CLAMP"/>
    <property type="match status" value="1"/>
</dbReference>
<dbReference type="OrthoDB" id="425082at2759"/>
<feature type="region of interest" description="Disordered" evidence="1">
    <location>
        <begin position="1"/>
        <end position="27"/>
    </location>
</feature>